<dbReference type="AlphaFoldDB" id="A0A379GBF7"/>
<protein>
    <submittedName>
        <fullName evidence="1">Uncharacterized protein</fullName>
    </submittedName>
</protein>
<evidence type="ECO:0000313" key="1">
    <source>
        <dbReference type="EMBL" id="SUC38246.1"/>
    </source>
</evidence>
<accession>A0A379GBF7</accession>
<gene>
    <name evidence="1" type="ORF">NCTC11938_02510</name>
</gene>
<dbReference type="Proteomes" id="UP000254191">
    <property type="component" value="Unassembled WGS sequence"/>
</dbReference>
<dbReference type="InterPro" id="IPR059220">
    <property type="entry name" value="AbiEi"/>
</dbReference>
<dbReference type="EMBL" id="UGTS01000005">
    <property type="protein sequence ID" value="SUC38246.1"/>
    <property type="molecule type" value="Genomic_DNA"/>
</dbReference>
<sequence length="197" mass="22624">MYYTQIYKIPPRWGDLVEVDMELIRAINVFNKFSKQGRNIFLTKDLKMLFPDESPKTLQKSVDRLIAHDVLRRASKGVYIYTQGSLGPYPLERLAENIRRGHYNYISLESALSQYGVISQIPIDRLTIMSTGRSGEFVTPWGVIEVTHTAKKPLEILNTTVEGRGPLRIATKETAIKDLMKVGRNTHLIQREELNYV</sequence>
<dbReference type="NCBIfam" id="NF047376">
    <property type="entry name" value="TAA_AbiEi"/>
    <property type="match status" value="1"/>
</dbReference>
<name>A0A379GBF7_PROMI</name>
<organism evidence="1 2">
    <name type="scientific">Proteus mirabilis</name>
    <dbReference type="NCBI Taxonomy" id="584"/>
    <lineage>
        <taxon>Bacteria</taxon>
        <taxon>Pseudomonadati</taxon>
        <taxon>Pseudomonadota</taxon>
        <taxon>Gammaproteobacteria</taxon>
        <taxon>Enterobacterales</taxon>
        <taxon>Morganellaceae</taxon>
        <taxon>Proteus</taxon>
    </lineage>
</organism>
<evidence type="ECO:0000313" key="2">
    <source>
        <dbReference type="Proteomes" id="UP000254191"/>
    </source>
</evidence>
<proteinExistence type="predicted"/>
<reference evidence="1 2" key="1">
    <citation type="submission" date="2018-06" db="EMBL/GenBank/DDBJ databases">
        <authorList>
            <consortium name="Pathogen Informatics"/>
            <person name="Doyle S."/>
        </authorList>
    </citation>
    <scope>NUCLEOTIDE SEQUENCE [LARGE SCALE GENOMIC DNA]</scope>
    <source>
        <strain evidence="1 2">NCTC11938</strain>
    </source>
</reference>